<dbReference type="AlphaFoldDB" id="A0A8B2P1S5"/>
<reference evidence="4 5" key="1">
    <citation type="submission" date="2018-05" db="EMBL/GenBank/DDBJ databases">
        <title>Acuticoccus sediminis sp. nov., isolated from deep-sea sediment of Indian Ocean.</title>
        <authorList>
            <person name="Liu X."/>
            <person name="Lai Q."/>
            <person name="Du Y."/>
            <person name="Sun F."/>
            <person name="Zhang X."/>
            <person name="Wang S."/>
            <person name="Shao Z."/>
        </authorList>
    </citation>
    <scope>NUCLEOTIDE SEQUENCE [LARGE SCALE GENOMIC DNA]</scope>
    <source>
        <strain evidence="4 5">PTG4-2</strain>
    </source>
</reference>
<name>A0A8B2P1S5_9HYPH</name>
<dbReference type="OrthoDB" id="9342475at2"/>
<evidence type="ECO:0000256" key="2">
    <source>
        <dbReference type="ARBA" id="ARBA00022525"/>
    </source>
</evidence>
<dbReference type="InterPro" id="IPR011049">
    <property type="entry name" value="Serralysin-like_metalloprot_C"/>
</dbReference>
<dbReference type="PANTHER" id="PTHR38340">
    <property type="entry name" value="S-LAYER PROTEIN"/>
    <property type="match status" value="1"/>
</dbReference>
<comment type="caution">
    <text evidence="4">The sequence shown here is derived from an EMBL/GenBank/DDBJ whole genome shotgun (WGS) entry which is preliminary data.</text>
</comment>
<dbReference type="GO" id="GO:0005576">
    <property type="term" value="C:extracellular region"/>
    <property type="evidence" value="ECO:0007669"/>
    <property type="project" value="UniProtKB-SubCell"/>
</dbReference>
<dbReference type="GO" id="GO:0005509">
    <property type="term" value="F:calcium ion binding"/>
    <property type="evidence" value="ECO:0007669"/>
    <property type="project" value="InterPro"/>
</dbReference>
<evidence type="ECO:0000256" key="1">
    <source>
        <dbReference type="ARBA" id="ARBA00004613"/>
    </source>
</evidence>
<dbReference type="InterPro" id="IPR018511">
    <property type="entry name" value="Hemolysin-typ_Ca-bd_CS"/>
</dbReference>
<dbReference type="InterPro" id="IPR050557">
    <property type="entry name" value="RTX_toxin/Mannuronan_C5-epim"/>
</dbReference>
<dbReference type="Pfam" id="PF00353">
    <property type="entry name" value="HemolysinCabind"/>
    <property type="match status" value="3"/>
</dbReference>
<dbReference type="EMBL" id="QHHQ01000002">
    <property type="protein sequence ID" value="RAI02227.1"/>
    <property type="molecule type" value="Genomic_DNA"/>
</dbReference>
<keyword evidence="5" id="KW-1185">Reference proteome</keyword>
<evidence type="ECO:0000313" key="4">
    <source>
        <dbReference type="EMBL" id="RAI02227.1"/>
    </source>
</evidence>
<dbReference type="Gene3D" id="2.150.10.10">
    <property type="entry name" value="Serralysin-like metalloprotease, C-terminal"/>
    <property type="match status" value="2"/>
</dbReference>
<evidence type="ECO:0008006" key="6">
    <source>
        <dbReference type="Google" id="ProtNLM"/>
    </source>
</evidence>
<sequence length="572" mass="60033">MATTSLIPAHSPFNYNVGINYESWLLFPPGANNNALIKADIDAITENFKLIKTFHGAGVGTSDIIIDPTQAAVIKAVVAKPGVELVMGTNVSALVQTSDTGKFSAGLMTTRHYTDTWVQKLIEAFGGVANVNKSLKLISLGNEIDLHGPPPGSPQFNTYIKWIEQAFDNLSASLKAKGLASIPVSTTIANYPSVASANRVASEIVAYIENHWSPKWNAGHAFTLFNQYTLAVKGQGAKSTDFAPVKTYFSNVQNQLGPDLSVFVGETGYSDTYGANNQKLVYEQIFQWLEGQHASGGRTVPLFAFDAFDRPDQAGYEVGFGIYSGDGVTAPTGLKPAVRSLIPDWTDDPINVHSRGNNSLYGSAAADTFRALAGHDTVLSAEGHDRVLAGNGNDLVAGGSGNDEIHGGRGHDEIEGEDGNDVLRGSHGNDTLTGGNGNDSLFGGADADRLSGGRGADRLSGGGDDDVLDGGNRDDVLFGRAGNDTLIGGRGGDVMVGGEGDDVFALEKLPGTDVVRDFGGGDHFGLTDGLTFADLSFDETARGTQISADGEVLAIVLDVAPTDLTADDFISL</sequence>
<feature type="region of interest" description="Disordered" evidence="3">
    <location>
        <begin position="426"/>
        <end position="447"/>
    </location>
</feature>
<comment type="subcellular location">
    <subcellularLocation>
        <location evidence="1">Secreted</location>
    </subcellularLocation>
</comment>
<dbReference type="Gene3D" id="3.20.20.80">
    <property type="entry name" value="Glycosidases"/>
    <property type="match status" value="1"/>
</dbReference>
<dbReference type="SUPFAM" id="SSF51445">
    <property type="entry name" value="(Trans)glycosidases"/>
    <property type="match status" value="1"/>
</dbReference>
<protein>
    <recommendedName>
        <fullName evidence="6">Hemolysin-type calcium-binding repeat-containing protein</fullName>
    </recommendedName>
</protein>
<dbReference type="SUPFAM" id="SSF51120">
    <property type="entry name" value="beta-Roll"/>
    <property type="match status" value="2"/>
</dbReference>
<keyword evidence="2" id="KW-0964">Secreted</keyword>
<evidence type="ECO:0000256" key="3">
    <source>
        <dbReference type="SAM" id="MobiDB-lite"/>
    </source>
</evidence>
<dbReference type="PANTHER" id="PTHR38340:SF1">
    <property type="entry name" value="S-LAYER PROTEIN"/>
    <property type="match status" value="1"/>
</dbReference>
<dbReference type="InterPro" id="IPR017853">
    <property type="entry name" value="GH"/>
</dbReference>
<organism evidence="4 5">
    <name type="scientific">Acuticoccus sediminis</name>
    <dbReference type="NCBI Taxonomy" id="2184697"/>
    <lineage>
        <taxon>Bacteria</taxon>
        <taxon>Pseudomonadati</taxon>
        <taxon>Pseudomonadota</taxon>
        <taxon>Alphaproteobacteria</taxon>
        <taxon>Hyphomicrobiales</taxon>
        <taxon>Amorphaceae</taxon>
        <taxon>Acuticoccus</taxon>
    </lineage>
</organism>
<gene>
    <name evidence="4" type="ORF">DLJ53_12740</name>
</gene>
<proteinExistence type="predicted"/>
<dbReference type="RefSeq" id="WP_111345656.1">
    <property type="nucleotide sequence ID" value="NZ_QHHQ01000002.1"/>
</dbReference>
<dbReference type="Proteomes" id="UP000249590">
    <property type="component" value="Unassembled WGS sequence"/>
</dbReference>
<dbReference type="PROSITE" id="PS00330">
    <property type="entry name" value="HEMOLYSIN_CALCIUM"/>
    <property type="match status" value="3"/>
</dbReference>
<evidence type="ECO:0000313" key="5">
    <source>
        <dbReference type="Proteomes" id="UP000249590"/>
    </source>
</evidence>
<dbReference type="InterPro" id="IPR001343">
    <property type="entry name" value="Hemolysn_Ca-bd"/>
</dbReference>
<accession>A0A8B2P1S5</accession>
<dbReference type="PRINTS" id="PR00313">
    <property type="entry name" value="CABNDNGRPT"/>
</dbReference>